<dbReference type="PANTHER" id="PTHR45784:SF3">
    <property type="entry name" value="C-TYPE LECTIN DOMAIN FAMILY 4 MEMBER K-LIKE-RELATED"/>
    <property type="match status" value="1"/>
</dbReference>
<dbReference type="CDD" id="cd00037">
    <property type="entry name" value="CLECT"/>
    <property type="match status" value="1"/>
</dbReference>
<dbReference type="Pfam" id="PF00059">
    <property type="entry name" value="Lectin_C"/>
    <property type="match status" value="1"/>
</dbReference>
<dbReference type="InterPro" id="IPR016187">
    <property type="entry name" value="CTDL_fold"/>
</dbReference>
<feature type="chain" id="PRO_5040243773" description="C-type lectin domain-containing protein" evidence="1">
    <location>
        <begin position="18"/>
        <end position="153"/>
    </location>
</feature>
<dbReference type="SMART" id="SM00034">
    <property type="entry name" value="CLECT"/>
    <property type="match status" value="1"/>
</dbReference>
<gene>
    <name evidence="3" type="ORF">CEUTPL_LOCUS7375</name>
</gene>
<evidence type="ECO:0000313" key="3">
    <source>
        <dbReference type="EMBL" id="CAG9766803.1"/>
    </source>
</evidence>
<keyword evidence="4" id="KW-1185">Reference proteome</keyword>
<dbReference type="OrthoDB" id="8066719at2759"/>
<evidence type="ECO:0000259" key="2">
    <source>
        <dbReference type="PROSITE" id="PS50041"/>
    </source>
</evidence>
<organism evidence="3 4">
    <name type="scientific">Ceutorhynchus assimilis</name>
    <name type="common">cabbage seed weevil</name>
    <dbReference type="NCBI Taxonomy" id="467358"/>
    <lineage>
        <taxon>Eukaryota</taxon>
        <taxon>Metazoa</taxon>
        <taxon>Ecdysozoa</taxon>
        <taxon>Arthropoda</taxon>
        <taxon>Hexapoda</taxon>
        <taxon>Insecta</taxon>
        <taxon>Pterygota</taxon>
        <taxon>Neoptera</taxon>
        <taxon>Endopterygota</taxon>
        <taxon>Coleoptera</taxon>
        <taxon>Polyphaga</taxon>
        <taxon>Cucujiformia</taxon>
        <taxon>Curculionidae</taxon>
        <taxon>Ceutorhynchinae</taxon>
        <taxon>Ceutorhynchus</taxon>
    </lineage>
</organism>
<reference evidence="3" key="1">
    <citation type="submission" date="2022-01" db="EMBL/GenBank/DDBJ databases">
        <authorList>
            <person name="King R."/>
        </authorList>
    </citation>
    <scope>NUCLEOTIDE SEQUENCE</scope>
</reference>
<protein>
    <recommendedName>
        <fullName evidence="2">C-type lectin domain-containing protein</fullName>
    </recommendedName>
</protein>
<keyword evidence="1" id="KW-0732">Signal</keyword>
<name>A0A9N9MMM1_9CUCU</name>
<proteinExistence type="predicted"/>
<dbReference type="Gene3D" id="3.10.100.10">
    <property type="entry name" value="Mannose-Binding Protein A, subunit A"/>
    <property type="match status" value="1"/>
</dbReference>
<dbReference type="InterPro" id="IPR001304">
    <property type="entry name" value="C-type_lectin-like"/>
</dbReference>
<dbReference type="Proteomes" id="UP001152799">
    <property type="component" value="Chromosome 3"/>
</dbReference>
<dbReference type="EMBL" id="OU892279">
    <property type="protein sequence ID" value="CAG9766803.1"/>
    <property type="molecule type" value="Genomic_DNA"/>
</dbReference>
<sequence>MFKILFCCLFLYLSVSAVSVSQQSVLQQVNSEYHVSKITGTLLKALAICQDFGMKLVTAPNAEVQAEVHKVLNGTTNDATWLAGLYLNYDGLFQPKWVWLNSEHQFSNYTNWGEGEPILYVRGLLNCVVMQSNGFWKVDRCDEDENYFICSTK</sequence>
<accession>A0A9N9MMM1</accession>
<dbReference type="PANTHER" id="PTHR45784">
    <property type="entry name" value="C-TYPE LECTIN DOMAIN FAMILY 20 MEMBER A-RELATED"/>
    <property type="match status" value="1"/>
</dbReference>
<feature type="domain" description="C-type lectin" evidence="2">
    <location>
        <begin position="33"/>
        <end position="147"/>
    </location>
</feature>
<dbReference type="PROSITE" id="PS50041">
    <property type="entry name" value="C_TYPE_LECTIN_2"/>
    <property type="match status" value="1"/>
</dbReference>
<dbReference type="InterPro" id="IPR016186">
    <property type="entry name" value="C-type_lectin-like/link_sf"/>
</dbReference>
<evidence type="ECO:0000256" key="1">
    <source>
        <dbReference type="SAM" id="SignalP"/>
    </source>
</evidence>
<feature type="signal peptide" evidence="1">
    <location>
        <begin position="1"/>
        <end position="17"/>
    </location>
</feature>
<dbReference type="AlphaFoldDB" id="A0A9N9MMM1"/>
<evidence type="ECO:0000313" key="4">
    <source>
        <dbReference type="Proteomes" id="UP001152799"/>
    </source>
</evidence>
<dbReference type="SUPFAM" id="SSF56436">
    <property type="entry name" value="C-type lectin-like"/>
    <property type="match status" value="1"/>
</dbReference>